<dbReference type="OMA" id="LMSIRVT"/>
<dbReference type="SUPFAM" id="SSF81872">
    <property type="entry name" value="BRCA2 helical domain"/>
    <property type="match status" value="1"/>
</dbReference>
<name>A0A0P1B6Q2_PLAHL</name>
<keyword evidence="5" id="KW-1185">Reference proteome</keyword>
<dbReference type="RefSeq" id="XP_024586458.1">
    <property type="nucleotide sequence ID" value="XM_024721351.1"/>
</dbReference>
<feature type="domain" description="Breast cancer type 2 susceptibility protein helical" evidence="3">
    <location>
        <begin position="405"/>
        <end position="475"/>
    </location>
</feature>
<feature type="domain" description="BRCA2 OB1" evidence="2">
    <location>
        <begin position="481"/>
        <end position="624"/>
    </location>
</feature>
<dbReference type="PANTHER" id="PTHR11289">
    <property type="entry name" value="BREAST CANCER TYPE 2 SUSCEPTIBILITY PROTEIN BRCA2"/>
    <property type="match status" value="1"/>
</dbReference>
<dbReference type="InterPro" id="IPR015187">
    <property type="entry name" value="BRCA2_OB_1"/>
</dbReference>
<dbReference type="GO" id="GO:0000724">
    <property type="term" value="P:double-strand break repair via homologous recombination"/>
    <property type="evidence" value="ECO:0007669"/>
    <property type="project" value="InterPro"/>
</dbReference>
<dbReference type="PANTHER" id="PTHR11289:SF0">
    <property type="entry name" value="BREAST CANCER TYPE 2 SUSCEPTIBILITY PROTEIN"/>
    <property type="match status" value="1"/>
</dbReference>
<dbReference type="EMBL" id="CCYD01003101">
    <property type="protein sequence ID" value="CEG50089.1"/>
    <property type="molecule type" value="Genomic_DNA"/>
</dbReference>
<feature type="region of interest" description="Disordered" evidence="1">
    <location>
        <begin position="298"/>
        <end position="327"/>
    </location>
</feature>
<protein>
    <submittedName>
        <fullName evidence="4">Breast cancer type 2 susceptibility</fullName>
    </submittedName>
</protein>
<organism evidence="4 5">
    <name type="scientific">Plasmopara halstedii</name>
    <name type="common">Downy mildew of sunflower</name>
    <dbReference type="NCBI Taxonomy" id="4781"/>
    <lineage>
        <taxon>Eukaryota</taxon>
        <taxon>Sar</taxon>
        <taxon>Stramenopiles</taxon>
        <taxon>Oomycota</taxon>
        <taxon>Peronosporomycetes</taxon>
        <taxon>Peronosporales</taxon>
        <taxon>Peronosporaceae</taxon>
        <taxon>Plasmopara</taxon>
    </lineage>
</organism>
<accession>A0A0P1B6Q2</accession>
<evidence type="ECO:0000313" key="4">
    <source>
        <dbReference type="EMBL" id="CEG50089.1"/>
    </source>
</evidence>
<evidence type="ECO:0000259" key="2">
    <source>
        <dbReference type="Pfam" id="PF09103"/>
    </source>
</evidence>
<dbReference type="AlphaFoldDB" id="A0A0P1B6Q2"/>
<dbReference type="SUPFAM" id="SSF50249">
    <property type="entry name" value="Nucleic acid-binding proteins"/>
    <property type="match status" value="2"/>
</dbReference>
<dbReference type="InterPro" id="IPR012340">
    <property type="entry name" value="NA-bd_OB-fold"/>
</dbReference>
<evidence type="ECO:0000259" key="3">
    <source>
        <dbReference type="Pfam" id="PF09169"/>
    </source>
</evidence>
<dbReference type="Proteomes" id="UP000054928">
    <property type="component" value="Unassembled WGS sequence"/>
</dbReference>
<feature type="compositionally biased region" description="Polar residues" evidence="1">
    <location>
        <begin position="31"/>
        <end position="42"/>
    </location>
</feature>
<dbReference type="InterPro" id="IPR015525">
    <property type="entry name" value="BRCA2"/>
</dbReference>
<dbReference type="InterPro" id="IPR015252">
    <property type="entry name" value="BRCA2_hlx"/>
</dbReference>
<dbReference type="Pfam" id="PF09103">
    <property type="entry name" value="BRCA-2_OB1"/>
    <property type="match status" value="1"/>
</dbReference>
<dbReference type="GO" id="GO:0006355">
    <property type="term" value="P:regulation of DNA-templated transcription"/>
    <property type="evidence" value="ECO:0007669"/>
    <property type="project" value="TreeGrafter"/>
</dbReference>
<dbReference type="STRING" id="4781.A0A0P1B6Q2"/>
<dbReference type="Gene3D" id="2.40.50.140">
    <property type="entry name" value="Nucleic acid-binding proteins"/>
    <property type="match status" value="2"/>
</dbReference>
<reference evidence="5" key="1">
    <citation type="submission" date="2014-09" db="EMBL/GenBank/DDBJ databases">
        <authorList>
            <person name="Sharma Rahul"/>
            <person name="Thines Marco"/>
        </authorList>
    </citation>
    <scope>NUCLEOTIDE SEQUENCE [LARGE SCALE GENOMIC DNA]</scope>
</reference>
<evidence type="ECO:0000256" key="1">
    <source>
        <dbReference type="SAM" id="MobiDB-lite"/>
    </source>
</evidence>
<evidence type="ECO:0000313" key="5">
    <source>
        <dbReference type="Proteomes" id="UP000054928"/>
    </source>
</evidence>
<dbReference type="Pfam" id="PF09169">
    <property type="entry name" value="BRCA-2_helical"/>
    <property type="match status" value="1"/>
</dbReference>
<sequence>MQASGKAGCENSTANVVSAGHDEGANLGLVESTNSGSFQASPETYKKPVSNEGSSGGSDHNAMHVGARSGSGNCDRLVDSALPSTTNYNKSACNSKEVKLALTVGNGARSLANKSSTKGCDTRTAPTSKQCNCKDTKCSKEHIAALIVEMDGERKRVIQPQSHGNDVERVEETMLLPLKISPFAKRDTFEGWNINNRSVRQCSKINKLAALGCDNNTKYQEHDPSKQDKENMHPVNLIVLKTGTVEASRTSRSSTTLKQLNMNITQTQRGHQQRRVKTSSTYFMKPCFKLVRSRPFHPPTANKPLSASKYRSCHETGRSTTSRTKKQKITANEAKPFIYKKLLRISLAALTRLHDDPCVSSGVLKLPRFQVLRLITARNAHRVRFGQDGCLNCSLDEAYDTTTFLGPRELYRKLKAGNYILERMNATFEWFLNHYRWIVWKLAATERAFPRLLLSNYLTQDQVMKQITYRYQRDLNEAKRSILKKMLQREASATNCMVLCVAAVLPFSSDSVEAIDPELPAFWNMALVLTDGWYSVYAVPDAPLAAVLWKLHSKSHLVGTKLATWNATLHNSTEGIDPLECAIVRESEWRNPLLAKEDLTQWPYLQLRCNSTRRARFETRLGVENLHHLNLTESRRGEQQPHLLISLLKSIPLKSLEIGGGMVRSVRIRVTRISPILHLQSKEWTLGPRILCEEQLPLYFQLRSEYAQAVMQKAYTPNDEDSRVDNYLNGDQINVPLPIPFIKVDVECTHSSPEQGTGILTIWRPSDDLLSGGLREGAEYYVSSLTVNWKVDGGRGQNAFVRLSSTKHSGFEEINDHGSLLNNITRDETSRQNQHRVCLNVQQATMNYRNEFENKTNVRSDESRPKIDICVCVVLVTNRETQDVSRSMTPNKSDVSLLDPETKPHESRYVEYVFVTDHSRHLMSIRVTGMEVSMPTKSSNQKSKHSSPSSIHFRRGSKICWKEGAILCLSGLEVSHYDEQLRVLDCVLVESTQIVSFPSKKSSFWNNFQLLQREVGNDPVQGSTVQATFSEELDKLREYVKRAILQLNCISSQESHEHHIETAEQEKLTQELLAHEGDTTAAVEQKRFSDSSAFQMWWDVKVVRIIPLYGPTRPMFSRSVEFIAYVSVGSSGVSFRTLYLTQEVMLALQSLLKQAAVSEGTNGNTTKNITVLQNVQQMLCSHKKHHGDYTFCFEVHQVKNEWLVNSWRPWQRLHAEYWIATTVTASHLGS</sequence>
<dbReference type="GeneID" id="36402871"/>
<dbReference type="OrthoDB" id="21095at2759"/>
<feature type="region of interest" description="Disordered" evidence="1">
    <location>
        <begin position="25"/>
        <end position="73"/>
    </location>
</feature>
<proteinExistence type="predicted"/>
<dbReference type="InterPro" id="IPR036315">
    <property type="entry name" value="BRCA2_hlx_sf"/>
</dbReference>